<keyword evidence="4" id="KW-0238">DNA-binding</keyword>
<dbReference type="Proteomes" id="UP001497457">
    <property type="component" value="Chromosome 31b"/>
</dbReference>
<dbReference type="SMART" id="SM00256">
    <property type="entry name" value="FBOX"/>
    <property type="match status" value="1"/>
</dbReference>
<organism evidence="9 10">
    <name type="scientific">Urochloa decumbens</name>
    <dbReference type="NCBI Taxonomy" id="240449"/>
    <lineage>
        <taxon>Eukaryota</taxon>
        <taxon>Viridiplantae</taxon>
        <taxon>Streptophyta</taxon>
        <taxon>Embryophyta</taxon>
        <taxon>Tracheophyta</taxon>
        <taxon>Spermatophyta</taxon>
        <taxon>Magnoliopsida</taxon>
        <taxon>Liliopsida</taxon>
        <taxon>Poales</taxon>
        <taxon>Poaceae</taxon>
        <taxon>PACMAD clade</taxon>
        <taxon>Panicoideae</taxon>
        <taxon>Panicodae</taxon>
        <taxon>Paniceae</taxon>
        <taxon>Melinidinae</taxon>
        <taxon>Urochloa</taxon>
    </lineage>
</organism>
<name>A0ABC9D4W8_9POAL</name>
<dbReference type="SUPFAM" id="SSF90229">
    <property type="entry name" value="CCCH zinc finger"/>
    <property type="match status" value="1"/>
</dbReference>
<keyword evidence="1 5" id="KW-0479">Metal-binding</keyword>
<evidence type="ECO:0000313" key="10">
    <source>
        <dbReference type="Proteomes" id="UP001497457"/>
    </source>
</evidence>
<evidence type="ECO:0000313" key="9">
    <source>
        <dbReference type="EMBL" id="CAL5031389.1"/>
    </source>
</evidence>
<evidence type="ECO:0008006" key="11">
    <source>
        <dbReference type="Google" id="ProtNLM"/>
    </source>
</evidence>
<dbReference type="Gene3D" id="1.20.1280.50">
    <property type="match status" value="1"/>
</dbReference>
<dbReference type="InterPro" id="IPR000571">
    <property type="entry name" value="Znf_CCCH"/>
</dbReference>
<proteinExistence type="predicted"/>
<evidence type="ECO:0000256" key="1">
    <source>
        <dbReference type="ARBA" id="ARBA00022723"/>
    </source>
</evidence>
<dbReference type="InterPro" id="IPR001810">
    <property type="entry name" value="F-box_dom"/>
</dbReference>
<dbReference type="PANTHER" id="PTHR32133:SF408">
    <property type="entry name" value="OS07G0120400 PROTEIN"/>
    <property type="match status" value="1"/>
</dbReference>
<keyword evidence="3 5" id="KW-0862">Zinc</keyword>
<evidence type="ECO:0000259" key="7">
    <source>
        <dbReference type="PROSITE" id="PS50103"/>
    </source>
</evidence>
<evidence type="ECO:0000256" key="3">
    <source>
        <dbReference type="ARBA" id="ARBA00022833"/>
    </source>
</evidence>
<evidence type="ECO:0000256" key="6">
    <source>
        <dbReference type="SAM" id="MobiDB-lite"/>
    </source>
</evidence>
<feature type="domain" description="C3H1-type" evidence="7">
    <location>
        <begin position="46"/>
        <end position="74"/>
    </location>
</feature>
<evidence type="ECO:0000256" key="5">
    <source>
        <dbReference type="PROSITE-ProRule" id="PRU00723"/>
    </source>
</evidence>
<reference evidence="9" key="1">
    <citation type="submission" date="2024-10" db="EMBL/GenBank/DDBJ databases">
        <authorList>
            <person name="Ryan C."/>
        </authorList>
    </citation>
    <scope>NUCLEOTIDE SEQUENCE [LARGE SCALE GENOMIC DNA]</scope>
</reference>
<evidence type="ECO:0000259" key="8">
    <source>
        <dbReference type="PROSITE" id="PS50181"/>
    </source>
</evidence>
<gene>
    <name evidence="9" type="ORF">URODEC1_LOCUS81639</name>
</gene>
<dbReference type="InterPro" id="IPR036047">
    <property type="entry name" value="F-box-like_dom_sf"/>
</dbReference>
<sequence length="488" mass="53894">MEPYAAGKGGGGGGGADASTGLDESMRRLGLGGDGQAGDAKLLPERQGEADCACYLGTGACGYGERCRYNHPRDRHRAAPEPDSETDVAKLSLEQQNTVVAGEDAKLKWKVEVLEAEVEKMKDEHLVQLKKKADVAEARQHTCTHILALPDDAIAEILLYLPQDSPSCLLRASLVCKLWLKIVSDLGFIRRLRALHPTPHVLGFFQCPIPEFVPTTASAFSLPAAMPRGHVQFILDCHHGRVLFLVFGPPMVLLIWEPVTGERQYVPMPEAFSSDFYFPPTVAVVCAADDCDHRGCHCHGGHFFLVLASATDTTAFMKEGTAVWVYSSETRAWGEPHLVWLTYCDSERPNTLVGRTVYLTFLAGHVLKYDLVKHNLVELEIAGDLLEFCDGNIIIIPLEDGRMGLASVKDSTLSLWSCDDEEYWAPHRVIGMDVPATRDIDVLGFAEGTDVIFFCANSVIFTIELKSERVRRLHEMQYPRMILPLVST</sequence>
<evidence type="ECO:0000256" key="4">
    <source>
        <dbReference type="ARBA" id="ARBA00023125"/>
    </source>
</evidence>
<keyword evidence="10" id="KW-1185">Reference proteome</keyword>
<dbReference type="PROSITE" id="PS50181">
    <property type="entry name" value="FBOX"/>
    <property type="match status" value="1"/>
</dbReference>
<feature type="region of interest" description="Disordered" evidence="6">
    <location>
        <begin position="1"/>
        <end position="37"/>
    </location>
</feature>
<dbReference type="SUPFAM" id="SSF81383">
    <property type="entry name" value="F-box domain"/>
    <property type="match status" value="1"/>
</dbReference>
<dbReference type="AlphaFoldDB" id="A0ABC9D4W8"/>
<evidence type="ECO:0000256" key="2">
    <source>
        <dbReference type="ARBA" id="ARBA00022771"/>
    </source>
</evidence>
<feature type="compositionally biased region" description="Gly residues" evidence="6">
    <location>
        <begin position="7"/>
        <end position="16"/>
    </location>
</feature>
<dbReference type="EMBL" id="OZ075141">
    <property type="protein sequence ID" value="CAL5031389.1"/>
    <property type="molecule type" value="Genomic_DNA"/>
</dbReference>
<dbReference type="InterPro" id="IPR036855">
    <property type="entry name" value="Znf_CCCH_sf"/>
</dbReference>
<dbReference type="PROSITE" id="PS50103">
    <property type="entry name" value="ZF_C3H1"/>
    <property type="match status" value="1"/>
</dbReference>
<accession>A0ABC9D4W8</accession>
<protein>
    <recommendedName>
        <fullName evidence="11">C3H1-type domain-containing protein</fullName>
    </recommendedName>
</protein>
<feature type="domain" description="F-box" evidence="8">
    <location>
        <begin position="143"/>
        <end position="192"/>
    </location>
</feature>
<dbReference type="Pfam" id="PF00646">
    <property type="entry name" value="F-box"/>
    <property type="match status" value="1"/>
</dbReference>
<dbReference type="PANTHER" id="PTHR32133">
    <property type="entry name" value="OS07G0120400 PROTEIN"/>
    <property type="match status" value="1"/>
</dbReference>
<dbReference type="GO" id="GO:0008270">
    <property type="term" value="F:zinc ion binding"/>
    <property type="evidence" value="ECO:0007669"/>
    <property type="project" value="UniProtKB-KW"/>
</dbReference>
<feature type="zinc finger region" description="C3H1-type" evidence="5">
    <location>
        <begin position="46"/>
        <end position="74"/>
    </location>
</feature>
<dbReference type="CDD" id="cd09917">
    <property type="entry name" value="F-box_SF"/>
    <property type="match status" value="1"/>
</dbReference>
<dbReference type="GO" id="GO:0003677">
    <property type="term" value="F:DNA binding"/>
    <property type="evidence" value="ECO:0007669"/>
    <property type="project" value="UniProtKB-KW"/>
</dbReference>
<keyword evidence="2 5" id="KW-0863">Zinc-finger</keyword>